<feature type="compositionally biased region" description="Polar residues" evidence="2">
    <location>
        <begin position="545"/>
        <end position="563"/>
    </location>
</feature>
<feature type="compositionally biased region" description="Low complexity" evidence="2">
    <location>
        <begin position="47"/>
        <end position="63"/>
    </location>
</feature>
<reference evidence="3 4" key="1">
    <citation type="submission" date="2023-01" db="EMBL/GenBank/DDBJ databases">
        <title>Analysis of 21 Apiospora genomes using comparative genomics revels a genus with tremendous synthesis potential of carbohydrate active enzymes and secondary metabolites.</title>
        <authorList>
            <person name="Sorensen T."/>
        </authorList>
    </citation>
    <scope>NUCLEOTIDE SEQUENCE [LARGE SCALE GENOMIC DNA]</scope>
    <source>
        <strain evidence="3 4">CBS 135458</strain>
    </source>
</reference>
<proteinExistence type="predicted"/>
<sequence>PMEPSSSQPGSPGAAPLQFMSPDRVNQQTSPSRSSHHRDSSIHDKIQQFNSMSQQMSSAAFSKQLERKTADAALKRAMLGREEAESEMRRYRDEARGLRRHIEEGRERGAQSGRETRDRHGRPTHPHFLTVPENYGRAKETYAHTQALWEKEIRKARKETFKSQSNIVKLQEELKSAKSAAKSIEEVLQRERERSQAREQEAFEARYQIVGVQEQLEQALQRVKVVEQERDAFKTLAKNEEVARIAAEGRLPLPPSSKEADDEFSSPKKVRPSLSATDIVSSATSEAEIEDLTRLWLWEKQRADRTQDHLEFLQAECQLRFRRSLTSSARKPRPEPIPIVDAADLVILGQKPKGQERLPTPTEDDTVIHEVHDDEAATICASQASEDSERPAKPRASKEPRRSTIFVPSEGIFRTLSQHEIEEMEAVKENTVELPARRSQTRTLCIIPAHRLSNPRRSPCWPRSTERSAFESHEHSYDAWLYPGAYDEPKQPGDGQSAGDSSYHAFSSEHTYSSEHNRSSEQKRSSENARLSDKRRSREHARSVEQAQSESRLRTQQASTAFHTMTTTTSVPIREGNKNPREYMKRAMNSHERAPSFDVHNPALTPTMTREEALAQIRERRGRARSAAQGAVTPRKQMVSGVGERRDVSAPAGRAVKGRS</sequence>
<feature type="region of interest" description="Disordered" evidence="2">
    <location>
        <begin position="1"/>
        <end position="137"/>
    </location>
</feature>
<dbReference type="GeneID" id="92086561"/>
<evidence type="ECO:0000256" key="1">
    <source>
        <dbReference type="SAM" id="Coils"/>
    </source>
</evidence>
<protein>
    <submittedName>
        <fullName evidence="3">Uncharacterized protein</fullName>
    </submittedName>
</protein>
<dbReference type="PANTHER" id="PTHR42041">
    <property type="entry name" value="DNA ENDONUCLEASE ACTIVATOR CTP1 C-TERMINAL DOMAIN-CONTAINING PROTEIN"/>
    <property type="match status" value="1"/>
</dbReference>
<feature type="compositionally biased region" description="Polar residues" evidence="2">
    <location>
        <begin position="498"/>
        <end position="511"/>
    </location>
</feature>
<accession>A0ABR1WVB4</accession>
<gene>
    <name evidence="3" type="ORF">PG994_002089</name>
</gene>
<feature type="region of interest" description="Disordered" evidence="2">
    <location>
        <begin position="620"/>
        <end position="660"/>
    </location>
</feature>
<comment type="caution">
    <text evidence="3">The sequence shown here is derived from an EMBL/GenBank/DDBJ whole genome shotgun (WGS) entry which is preliminary data.</text>
</comment>
<feature type="region of interest" description="Disordered" evidence="2">
    <location>
        <begin position="247"/>
        <end position="271"/>
    </location>
</feature>
<evidence type="ECO:0000256" key="2">
    <source>
        <dbReference type="SAM" id="MobiDB-lite"/>
    </source>
</evidence>
<dbReference type="RefSeq" id="XP_066721639.1">
    <property type="nucleotide sequence ID" value="XM_066853498.1"/>
</dbReference>
<feature type="region of interest" description="Disordered" evidence="2">
    <location>
        <begin position="380"/>
        <end position="402"/>
    </location>
</feature>
<feature type="compositionally biased region" description="Basic and acidic residues" evidence="2">
    <location>
        <begin position="512"/>
        <end position="543"/>
    </location>
</feature>
<dbReference type="EMBL" id="JAQQWL010000002">
    <property type="protein sequence ID" value="KAK8087115.1"/>
    <property type="molecule type" value="Genomic_DNA"/>
</dbReference>
<dbReference type="PANTHER" id="PTHR42041:SF1">
    <property type="entry name" value="DNA ENDONUCLEASE ACTIVATOR CTP1 C-TERMINAL DOMAIN-CONTAINING PROTEIN"/>
    <property type="match status" value="1"/>
</dbReference>
<keyword evidence="1" id="KW-0175">Coiled coil</keyword>
<feature type="compositionally biased region" description="Basic and acidic residues" evidence="2">
    <location>
        <begin position="64"/>
        <end position="118"/>
    </location>
</feature>
<evidence type="ECO:0000313" key="4">
    <source>
        <dbReference type="Proteomes" id="UP001480595"/>
    </source>
</evidence>
<feature type="compositionally biased region" description="Basic and acidic residues" evidence="2">
    <location>
        <begin position="37"/>
        <end position="46"/>
    </location>
</feature>
<feature type="region of interest" description="Disordered" evidence="2">
    <location>
        <begin position="484"/>
        <end position="579"/>
    </location>
</feature>
<feature type="compositionally biased region" description="Low complexity" evidence="2">
    <location>
        <begin position="1"/>
        <end position="16"/>
    </location>
</feature>
<feature type="compositionally biased region" description="Basic and acidic residues" evidence="2">
    <location>
        <begin position="387"/>
        <end position="402"/>
    </location>
</feature>
<evidence type="ECO:0000313" key="3">
    <source>
        <dbReference type="EMBL" id="KAK8087115.1"/>
    </source>
</evidence>
<name>A0ABR1WVB4_9PEZI</name>
<feature type="non-terminal residue" evidence="3">
    <location>
        <position position="1"/>
    </location>
</feature>
<keyword evidence="4" id="KW-1185">Reference proteome</keyword>
<feature type="coiled-coil region" evidence="1">
    <location>
        <begin position="167"/>
        <end position="236"/>
    </location>
</feature>
<organism evidence="3 4">
    <name type="scientific">Apiospora phragmitis</name>
    <dbReference type="NCBI Taxonomy" id="2905665"/>
    <lineage>
        <taxon>Eukaryota</taxon>
        <taxon>Fungi</taxon>
        <taxon>Dikarya</taxon>
        <taxon>Ascomycota</taxon>
        <taxon>Pezizomycotina</taxon>
        <taxon>Sordariomycetes</taxon>
        <taxon>Xylariomycetidae</taxon>
        <taxon>Amphisphaeriales</taxon>
        <taxon>Apiosporaceae</taxon>
        <taxon>Apiospora</taxon>
    </lineage>
</organism>
<dbReference type="Proteomes" id="UP001480595">
    <property type="component" value="Unassembled WGS sequence"/>
</dbReference>